<organism evidence="1 2">
    <name type="scientific">Flexibacter flexilis DSM 6793</name>
    <dbReference type="NCBI Taxonomy" id="927664"/>
    <lineage>
        <taxon>Bacteria</taxon>
        <taxon>Pseudomonadati</taxon>
        <taxon>Bacteroidota</taxon>
        <taxon>Cytophagia</taxon>
        <taxon>Cytophagales</taxon>
        <taxon>Flexibacteraceae</taxon>
        <taxon>Flexibacter</taxon>
    </lineage>
</organism>
<keyword evidence="2" id="KW-1185">Reference proteome</keyword>
<proteinExistence type="predicted"/>
<dbReference type="EMBL" id="FOLE01000010">
    <property type="protein sequence ID" value="SFC80512.1"/>
    <property type="molecule type" value="Genomic_DNA"/>
</dbReference>
<accession>A0A1I1M6V6</accession>
<dbReference type="RefSeq" id="WP_091514953.1">
    <property type="nucleotide sequence ID" value="NZ_FOLE01000010.1"/>
</dbReference>
<evidence type="ECO:0000313" key="1">
    <source>
        <dbReference type="EMBL" id="SFC80512.1"/>
    </source>
</evidence>
<evidence type="ECO:0000313" key="2">
    <source>
        <dbReference type="Proteomes" id="UP000199514"/>
    </source>
</evidence>
<protein>
    <submittedName>
        <fullName evidence="1">Uncharacterized protein</fullName>
    </submittedName>
</protein>
<dbReference type="AlphaFoldDB" id="A0A1I1M6V6"/>
<reference evidence="1 2" key="1">
    <citation type="submission" date="2016-10" db="EMBL/GenBank/DDBJ databases">
        <authorList>
            <person name="de Groot N.N."/>
        </authorList>
    </citation>
    <scope>NUCLEOTIDE SEQUENCE [LARGE SCALE GENOMIC DNA]</scope>
    <source>
        <strain evidence="1 2">DSM 6793</strain>
    </source>
</reference>
<name>A0A1I1M6V6_9BACT</name>
<gene>
    <name evidence="1" type="ORF">SAMN05421780_11035</name>
</gene>
<sequence>MANEIDGGTYLLSELQIKGNPKKVGVDSDRVRGGAWFVATIEERDAIPEDCRKEAATLCYVADHMQYYALFGGIENTHWQAVIPTGFVSGVASNGTTNIAYLSQKITINNTSTGNIQLAINERYNGKTMTVIIKNNDSISRNVLLPATDEDLSGNKTIAIAAGKVKVLGCLIDDEDIGYWTY</sequence>
<dbReference type="Proteomes" id="UP000199514">
    <property type="component" value="Unassembled WGS sequence"/>
</dbReference>
<dbReference type="STRING" id="927664.SAMN05421780_11035"/>